<evidence type="ECO:0000313" key="2">
    <source>
        <dbReference type="Proteomes" id="UP001239111"/>
    </source>
</evidence>
<comment type="caution">
    <text evidence="1">The sequence shown here is derived from an EMBL/GenBank/DDBJ whole genome shotgun (WGS) entry which is preliminary data.</text>
</comment>
<dbReference type="EMBL" id="CM056742">
    <property type="protein sequence ID" value="KAJ8675223.1"/>
    <property type="molecule type" value="Genomic_DNA"/>
</dbReference>
<reference evidence="1" key="1">
    <citation type="submission" date="2023-04" db="EMBL/GenBank/DDBJ databases">
        <title>A chromosome-level genome assembly of the parasitoid wasp Eretmocerus hayati.</title>
        <authorList>
            <person name="Zhong Y."/>
            <person name="Liu S."/>
            <person name="Liu Y."/>
        </authorList>
    </citation>
    <scope>NUCLEOTIDE SEQUENCE</scope>
    <source>
        <strain evidence="1">ZJU_SS_LIU_2023</strain>
    </source>
</reference>
<accession>A0ACC2NWI1</accession>
<keyword evidence="2" id="KW-1185">Reference proteome</keyword>
<sequence>MEQQKKSLKKLIASEAKKFFSLDNKTSNTKGDLVCDAVPDPPRVRDSDHGLLNLENLNQTQIKDKPLVNNVDNKESDPVNESTERNEESQSDDSERRKKNTDGGGSSEKPKNTSVKHITLNHCNDVKITSNRLYNFNIQNQTRKERQDECSSRKMPPYMQSLKTSKFEISEKDMDLVKLHIGRRWRSTANYLGYSIGQIEQHEEMYGKYGPGEIFYQILLDWKQSRTKDATIGCLVEALWRSEEDDCLDKLAAEHLQVRRA</sequence>
<evidence type="ECO:0000313" key="1">
    <source>
        <dbReference type="EMBL" id="KAJ8675223.1"/>
    </source>
</evidence>
<dbReference type="Proteomes" id="UP001239111">
    <property type="component" value="Chromosome 2"/>
</dbReference>
<name>A0ACC2NWI1_9HYME</name>
<protein>
    <submittedName>
        <fullName evidence="1">Uncharacterized protein</fullName>
    </submittedName>
</protein>
<organism evidence="1 2">
    <name type="scientific">Eretmocerus hayati</name>
    <dbReference type="NCBI Taxonomy" id="131215"/>
    <lineage>
        <taxon>Eukaryota</taxon>
        <taxon>Metazoa</taxon>
        <taxon>Ecdysozoa</taxon>
        <taxon>Arthropoda</taxon>
        <taxon>Hexapoda</taxon>
        <taxon>Insecta</taxon>
        <taxon>Pterygota</taxon>
        <taxon>Neoptera</taxon>
        <taxon>Endopterygota</taxon>
        <taxon>Hymenoptera</taxon>
        <taxon>Apocrita</taxon>
        <taxon>Proctotrupomorpha</taxon>
        <taxon>Chalcidoidea</taxon>
        <taxon>Aphelinidae</taxon>
        <taxon>Aphelininae</taxon>
        <taxon>Eretmocerus</taxon>
    </lineage>
</organism>
<gene>
    <name evidence="1" type="ORF">QAD02_011009</name>
</gene>
<proteinExistence type="predicted"/>